<dbReference type="HOGENOM" id="CLU_1088625_0_0_9"/>
<comment type="caution">
    <text evidence="1">The sequence shown here is derived from an EMBL/GenBank/DDBJ whole genome shotgun (WGS) entry which is preliminary data.</text>
</comment>
<dbReference type="RefSeq" id="WP_008789809.1">
    <property type="nucleotide sequence ID" value="NZ_AKCB01000001.1"/>
</dbReference>
<gene>
    <name evidence="1" type="ORF">HMPREF9488_02722</name>
</gene>
<name>E7GD79_9FIRM</name>
<dbReference type="Proteomes" id="UP000003157">
    <property type="component" value="Unassembled WGS sequence"/>
</dbReference>
<dbReference type="STRING" id="100884.GCA_000269565_00374"/>
<protein>
    <submittedName>
        <fullName evidence="1">Uncharacterized protein</fullName>
    </submittedName>
</protein>
<dbReference type="AlphaFoldDB" id="E7GD79"/>
<keyword evidence="2" id="KW-1185">Reference proteome</keyword>
<sequence>MGFIDTLNKFGKKISVQKTEIYAKIEASQISLEAMGLKVKIKNEFDLFDYEVIYNGMLTQHNIENAYEIFMNQNYDLLDYLNYEEKRKMFDNDILPILKNAPSFYDEDSQTQIYIPYLEPFVNKRYTDDYQLMMLKQHQDYLKNYKVQQDLPIKLYGDYIFETNFSSLENVYEDERHVCLYYDQLKTIYIYRKDNKELLNKVIILDQECQATPDIADVKKIADYIETYQYNQCLDLLKEKNLICEKTYKKVLKKYK</sequence>
<dbReference type="eggNOG" id="ENOG5031SNS">
    <property type="taxonomic scope" value="Bacteria"/>
</dbReference>
<evidence type="ECO:0000313" key="1">
    <source>
        <dbReference type="EMBL" id="EFW03930.1"/>
    </source>
</evidence>
<dbReference type="GeneID" id="78228290"/>
<organism evidence="1 2">
    <name type="scientific">Coprobacillus cateniformis</name>
    <dbReference type="NCBI Taxonomy" id="100884"/>
    <lineage>
        <taxon>Bacteria</taxon>
        <taxon>Bacillati</taxon>
        <taxon>Bacillota</taxon>
        <taxon>Erysipelotrichia</taxon>
        <taxon>Erysipelotrichales</taxon>
        <taxon>Coprobacillaceae</taxon>
        <taxon>Coprobacillus</taxon>
    </lineage>
</organism>
<reference evidence="1 2" key="1">
    <citation type="submission" date="2010-12" db="EMBL/GenBank/DDBJ databases">
        <title>The Genome Sequence of Coprobacillus sp. strain 29_1.</title>
        <authorList>
            <consortium name="The Broad Institute Genome Sequencing Platform"/>
            <person name="Earl A."/>
            <person name="Ward D."/>
            <person name="Feldgarden M."/>
            <person name="Gevers D."/>
            <person name="Daigneault M."/>
            <person name="Sibley C.D."/>
            <person name="White A."/>
            <person name="Strauss J."/>
            <person name="Allen-Vercoe E."/>
            <person name="Young S.K."/>
            <person name="Zeng Q."/>
            <person name="Gargeya S."/>
            <person name="Fitzgerald M."/>
            <person name="Haas B."/>
            <person name="Abouelleil A."/>
            <person name="Alvarado L."/>
            <person name="Arachchi H.M."/>
            <person name="Berlin A."/>
            <person name="Brown A."/>
            <person name="Chapman S.B."/>
            <person name="Chen Z."/>
            <person name="Dunbar C."/>
            <person name="Freedman E."/>
            <person name="Gearin G."/>
            <person name="Gellesch M."/>
            <person name="Goldberg J."/>
            <person name="Griggs A."/>
            <person name="Gujja S."/>
            <person name="Heilman E."/>
            <person name="Heiman D."/>
            <person name="Howarth C."/>
            <person name="Larson L."/>
            <person name="Lui A."/>
            <person name="MacDonald P.J.P."/>
            <person name="Mehta T."/>
            <person name="Montmayeur A."/>
            <person name="Murphy C."/>
            <person name="Neiman D."/>
            <person name="Pearson M."/>
            <person name="Priest M."/>
            <person name="Roberts A."/>
            <person name="Saif S."/>
            <person name="Shea T."/>
            <person name="Shenoy N."/>
            <person name="Sisk P."/>
            <person name="Stolte C."/>
            <person name="Sykes S."/>
            <person name="White J."/>
            <person name="Yandava C."/>
            <person name="Nusbaum C."/>
            <person name="Birren B."/>
        </authorList>
    </citation>
    <scope>NUCLEOTIDE SEQUENCE [LARGE SCALE GENOMIC DNA]</scope>
    <source>
        <strain evidence="1 2">29_1</strain>
    </source>
</reference>
<evidence type="ECO:0000313" key="2">
    <source>
        <dbReference type="Proteomes" id="UP000003157"/>
    </source>
</evidence>
<accession>E7GD79</accession>
<dbReference type="OrthoDB" id="1654181at2"/>
<proteinExistence type="predicted"/>
<dbReference type="EMBL" id="ADKX01000041">
    <property type="protein sequence ID" value="EFW03930.1"/>
    <property type="molecule type" value="Genomic_DNA"/>
</dbReference>